<feature type="region of interest" description="Disordered" evidence="1">
    <location>
        <begin position="340"/>
        <end position="366"/>
    </location>
</feature>
<reference evidence="3 4" key="1">
    <citation type="journal article" date="2019" name="Emerg. Microbes Infect.">
        <title>Comprehensive subspecies identification of 175 nontuberculous mycobacteria species based on 7547 genomic profiles.</title>
        <authorList>
            <person name="Matsumoto Y."/>
            <person name="Kinjo T."/>
            <person name="Motooka D."/>
            <person name="Nabeya D."/>
            <person name="Jung N."/>
            <person name="Uechi K."/>
            <person name="Horii T."/>
            <person name="Iida T."/>
            <person name="Fujita J."/>
            <person name="Nakamura S."/>
        </authorList>
    </citation>
    <scope>NUCLEOTIDE SEQUENCE [LARGE SCALE GENOMIC DNA]</scope>
    <source>
        <strain evidence="3 4">JCM 30396</strain>
    </source>
</reference>
<proteinExistence type="predicted"/>
<feature type="compositionally biased region" description="Basic and acidic residues" evidence="1">
    <location>
        <begin position="354"/>
        <end position="363"/>
    </location>
</feature>
<feature type="domain" description="Alpha/beta hydrolase" evidence="2">
    <location>
        <begin position="3"/>
        <end position="438"/>
    </location>
</feature>
<protein>
    <recommendedName>
        <fullName evidence="2">Alpha/beta hydrolase domain-containing protein</fullName>
    </recommendedName>
</protein>
<dbReference type="Pfam" id="PF20091">
    <property type="entry name" value="Abhydrolase_10"/>
    <property type="match status" value="1"/>
</dbReference>
<gene>
    <name evidence="3" type="ORF">MHEL_22700</name>
</gene>
<dbReference type="RefSeq" id="WP_163747605.1">
    <property type="nucleotide sequence ID" value="NZ_AP022596.1"/>
</dbReference>
<evidence type="ECO:0000313" key="3">
    <source>
        <dbReference type="EMBL" id="BBY64027.1"/>
    </source>
</evidence>
<keyword evidence="4" id="KW-1185">Reference proteome</keyword>
<accession>A0A7I7T413</accession>
<organism evidence="3 4">
    <name type="scientific">Mycolicibacterium helvum</name>
    <dbReference type="NCBI Taxonomy" id="1534349"/>
    <lineage>
        <taxon>Bacteria</taxon>
        <taxon>Bacillati</taxon>
        <taxon>Actinomycetota</taxon>
        <taxon>Actinomycetes</taxon>
        <taxon>Mycobacteriales</taxon>
        <taxon>Mycobacteriaceae</taxon>
        <taxon>Mycolicibacterium</taxon>
    </lineage>
</organism>
<dbReference type="EMBL" id="AP022596">
    <property type="protein sequence ID" value="BBY64027.1"/>
    <property type="molecule type" value="Genomic_DNA"/>
</dbReference>
<evidence type="ECO:0000313" key="4">
    <source>
        <dbReference type="Proteomes" id="UP000467148"/>
    </source>
</evidence>
<dbReference type="AlphaFoldDB" id="A0A7I7T413"/>
<sequence>MDGPIGADAGRLHSASIVDLDTYGYTEHEYFVSGDACTFIPAPGTTLGPDGRWDVVAGDDTPFTTRILVRRPPAARFNGTVVVEFMQEYFNSERDTNYRWNAETLLREGFAWVGASLHHEGIDTNAEEEITLGTMTVPVGPSLLQWDAARYGRLSFPHSDLCYDVLSQIGAAVGPTRDPSGADPLAGLPVQRVLAVGNTIAAARLLHYVNAVHPLHRVFDGFFLQDLTEAGVTLSEGVHTPTEAWLRIDVASPTIVLNTMTAAVQAVAQPEGELLRFWEPAGSSHTTGPYMVRVAEATRRDFGVESDICPPEYANTFPVQYISGAALVALDRWTAGGPAAPSFPRLSRSGEPSTAREDVDEHGNAAGGLRTPWVDVPIARYDWRGDCLGGAGRTYPFTAQQLTDIYGAPSNYRRSFAAAVSEAQSRGVLLAEDGREAVTAAGKITW</sequence>
<dbReference type="InterPro" id="IPR045394">
    <property type="entry name" value="Abhydrolase_dom"/>
</dbReference>
<name>A0A7I7T413_9MYCO</name>
<evidence type="ECO:0000256" key="1">
    <source>
        <dbReference type="SAM" id="MobiDB-lite"/>
    </source>
</evidence>
<dbReference type="KEGG" id="mhev:MHEL_22700"/>
<evidence type="ECO:0000259" key="2">
    <source>
        <dbReference type="Pfam" id="PF20091"/>
    </source>
</evidence>
<dbReference type="Proteomes" id="UP000467148">
    <property type="component" value="Chromosome"/>
</dbReference>